<accession>A0A2X0VTR5</accession>
<evidence type="ECO:0000313" key="3">
    <source>
        <dbReference type="Proteomes" id="UP000250086"/>
    </source>
</evidence>
<organism evidence="2 3">
    <name type="scientific">Anaerobiospirillum thomasii</name>
    <dbReference type="NCBI Taxonomy" id="179995"/>
    <lineage>
        <taxon>Bacteria</taxon>
        <taxon>Pseudomonadati</taxon>
        <taxon>Pseudomonadota</taxon>
        <taxon>Gammaproteobacteria</taxon>
        <taxon>Aeromonadales</taxon>
        <taxon>Succinivibrionaceae</taxon>
        <taxon>Anaerobiospirillum</taxon>
    </lineage>
</organism>
<sequence>MRRLQNHSYQQRSLLIFLPLVLLIIASWTLSARISPSVPEELRVYALLICRTFALSLCAITIAMIVPVHNRALQLIITALSYVMLTVMLAKIDPVNIISPVLCVLCSTASTLALLPRSRHSRFIPRNIKRTIFEIALALCLPFISMFFAFGLLSQIGAFVEFTFSQSIGKSLYSSIYAPIYLVLQTFGFQYTIADIASSNYHSSIIDAFTNAVVLTTMLSLPSIIIAKSFFTEKTTRLFLTFLACTCVLGGSIGSVVSLILLLVLVLWPGTYFVLLSSSVVLFYISYYLGCDAIIQSVALYNPDLNLGSLDFVFSQDLRVLNALSIIIPIFALTIGIFLKRDKEFKRRQLEGNTIAGYKITPNSPIDLQIVCILRSVGGISNISHIENQGSLLYIYVKSTKLVQSANLHLLSSKKIIFDRHRQFYSIDLSIRCKTIEMKLKQLCSDVVSSSSFNLLTNSVTMTRGHEL</sequence>
<feature type="transmembrane region" description="Helical" evidence="1">
    <location>
        <begin position="135"/>
        <end position="160"/>
    </location>
</feature>
<keyword evidence="3" id="KW-1185">Reference proteome</keyword>
<name>A0A2X0VTR5_9GAMM</name>
<feature type="transmembrane region" description="Helical" evidence="1">
    <location>
        <begin position="72"/>
        <end position="91"/>
    </location>
</feature>
<feature type="transmembrane region" description="Helical" evidence="1">
    <location>
        <begin position="239"/>
        <end position="268"/>
    </location>
</feature>
<feature type="transmembrane region" description="Helical" evidence="1">
    <location>
        <begin position="172"/>
        <end position="193"/>
    </location>
</feature>
<dbReference type="Proteomes" id="UP000250086">
    <property type="component" value="Unassembled WGS sequence"/>
</dbReference>
<evidence type="ECO:0000256" key="1">
    <source>
        <dbReference type="SAM" id="Phobius"/>
    </source>
</evidence>
<feature type="transmembrane region" description="Helical" evidence="1">
    <location>
        <begin position="205"/>
        <end position="227"/>
    </location>
</feature>
<dbReference type="EMBL" id="UAPV01000001">
    <property type="protein sequence ID" value="SPT68902.1"/>
    <property type="molecule type" value="Genomic_DNA"/>
</dbReference>
<feature type="transmembrane region" description="Helical" evidence="1">
    <location>
        <begin position="280"/>
        <end position="300"/>
    </location>
</feature>
<keyword evidence="1" id="KW-0812">Transmembrane</keyword>
<proteinExistence type="predicted"/>
<dbReference type="OrthoDB" id="7069337at2"/>
<feature type="transmembrane region" description="Helical" evidence="1">
    <location>
        <begin position="42"/>
        <end position="65"/>
    </location>
</feature>
<dbReference type="RefSeq" id="WP_113743113.1">
    <property type="nucleotide sequence ID" value="NZ_UAPU01000006.1"/>
</dbReference>
<protein>
    <submittedName>
        <fullName evidence="2">Uncharacterized protein</fullName>
    </submittedName>
</protein>
<dbReference type="AlphaFoldDB" id="A0A2X0VTR5"/>
<feature type="transmembrane region" description="Helical" evidence="1">
    <location>
        <begin position="97"/>
        <end position="115"/>
    </location>
</feature>
<keyword evidence="1" id="KW-0472">Membrane</keyword>
<reference evidence="2 3" key="1">
    <citation type="submission" date="2018-06" db="EMBL/GenBank/DDBJ databases">
        <authorList>
            <consortium name="Pathogen Informatics"/>
            <person name="Doyle S."/>
        </authorList>
    </citation>
    <scope>NUCLEOTIDE SEQUENCE [LARGE SCALE GENOMIC DNA]</scope>
    <source>
        <strain evidence="2 3">NCTC13093</strain>
    </source>
</reference>
<feature type="transmembrane region" description="Helical" evidence="1">
    <location>
        <begin position="320"/>
        <end position="339"/>
    </location>
</feature>
<gene>
    <name evidence="2" type="ORF">NCTC13093_00248</name>
</gene>
<keyword evidence="1" id="KW-1133">Transmembrane helix</keyword>
<evidence type="ECO:0000313" key="2">
    <source>
        <dbReference type="EMBL" id="SPT68902.1"/>
    </source>
</evidence>